<dbReference type="Pfam" id="PF00106">
    <property type="entry name" value="adh_short"/>
    <property type="match status" value="1"/>
</dbReference>
<dbReference type="SUPFAM" id="SSF51735">
    <property type="entry name" value="NAD(P)-binding Rossmann-fold domains"/>
    <property type="match status" value="1"/>
</dbReference>
<dbReference type="PANTHER" id="PTHR42901:SF1">
    <property type="entry name" value="ALCOHOL DEHYDROGENASE"/>
    <property type="match status" value="1"/>
</dbReference>
<organism evidence="5 6">
    <name type="scientific">Epibacterium ulvae</name>
    <dbReference type="NCBI Taxonomy" id="1156985"/>
    <lineage>
        <taxon>Bacteria</taxon>
        <taxon>Pseudomonadati</taxon>
        <taxon>Pseudomonadota</taxon>
        <taxon>Alphaproteobacteria</taxon>
        <taxon>Rhodobacterales</taxon>
        <taxon>Roseobacteraceae</taxon>
        <taxon>Epibacterium</taxon>
    </lineage>
</organism>
<dbReference type="Proteomes" id="UP000198767">
    <property type="component" value="Unassembled WGS sequence"/>
</dbReference>
<dbReference type="InterPro" id="IPR002347">
    <property type="entry name" value="SDR_fam"/>
</dbReference>
<dbReference type="InterPro" id="IPR057326">
    <property type="entry name" value="KR_dom"/>
</dbReference>
<evidence type="ECO:0000256" key="3">
    <source>
        <dbReference type="RuleBase" id="RU000363"/>
    </source>
</evidence>
<dbReference type="Gene3D" id="3.40.50.720">
    <property type="entry name" value="NAD(P)-binding Rossmann-like Domain"/>
    <property type="match status" value="1"/>
</dbReference>
<evidence type="ECO:0000313" key="6">
    <source>
        <dbReference type="Proteomes" id="UP000198767"/>
    </source>
</evidence>
<gene>
    <name evidence="5" type="ORF">SAMN04488118_103337</name>
</gene>
<name>A0A1G5QBD1_9RHOB</name>
<protein>
    <recommendedName>
        <fullName evidence="4">Ketoreductase domain-containing protein</fullName>
    </recommendedName>
</protein>
<keyword evidence="6" id="KW-1185">Reference proteome</keyword>
<evidence type="ECO:0000256" key="1">
    <source>
        <dbReference type="ARBA" id="ARBA00006484"/>
    </source>
</evidence>
<feature type="domain" description="Ketoreductase" evidence="4">
    <location>
        <begin position="3"/>
        <end position="188"/>
    </location>
</feature>
<evidence type="ECO:0000259" key="4">
    <source>
        <dbReference type="SMART" id="SM00822"/>
    </source>
</evidence>
<dbReference type="AlphaFoldDB" id="A0A1G5QBD1"/>
<dbReference type="STRING" id="1156985.SAMN04488118_103337"/>
<dbReference type="GO" id="GO:0016491">
    <property type="term" value="F:oxidoreductase activity"/>
    <property type="evidence" value="ECO:0007669"/>
    <property type="project" value="UniProtKB-KW"/>
</dbReference>
<dbReference type="PRINTS" id="PR00081">
    <property type="entry name" value="GDHRDH"/>
</dbReference>
<keyword evidence="2" id="KW-0560">Oxidoreductase</keyword>
<dbReference type="PIRSF" id="PIRSF000126">
    <property type="entry name" value="11-beta-HSD1"/>
    <property type="match status" value="1"/>
</dbReference>
<dbReference type="PANTHER" id="PTHR42901">
    <property type="entry name" value="ALCOHOL DEHYDROGENASE"/>
    <property type="match status" value="1"/>
</dbReference>
<dbReference type="SMART" id="SM00822">
    <property type="entry name" value="PKS_KR"/>
    <property type="match status" value="1"/>
</dbReference>
<proteinExistence type="inferred from homology"/>
<comment type="similarity">
    <text evidence="1 3">Belongs to the short-chain dehydrogenases/reductases (SDR) family.</text>
</comment>
<accession>A0A1G5QBD1</accession>
<dbReference type="OrthoDB" id="9808814at2"/>
<dbReference type="PRINTS" id="PR00080">
    <property type="entry name" value="SDRFAMILY"/>
</dbReference>
<evidence type="ECO:0000256" key="2">
    <source>
        <dbReference type="ARBA" id="ARBA00023002"/>
    </source>
</evidence>
<sequence length="261" mass="27449">MTPTALITGASSGIGAEFARYHASKGGNLILVARREPPMQALKAELEKAHGVAVTVIAMDVGTSEQAKLLFETVKTKGLDVGILINNAGFGGHGPFLNADLEKTLAMIDLNVSALVALSYLFGNEMKTRGGGKMLQVSSTASFMPGPNQAVYFATKAFVTSFSQSIDQEMRKAGITSTALCPGLVHTEFVAAAGLENTGLAAQKGATPASVAKCGYDAMQKGKLIAINEGRLAFLLNWITPLLPRRQVLNMIESMQTKTGS</sequence>
<dbReference type="EMBL" id="FMWG01000003">
    <property type="protein sequence ID" value="SCZ58559.1"/>
    <property type="molecule type" value="Genomic_DNA"/>
</dbReference>
<evidence type="ECO:0000313" key="5">
    <source>
        <dbReference type="EMBL" id="SCZ58559.1"/>
    </source>
</evidence>
<dbReference type="InterPro" id="IPR036291">
    <property type="entry name" value="NAD(P)-bd_dom_sf"/>
</dbReference>
<dbReference type="RefSeq" id="WP_090217469.1">
    <property type="nucleotide sequence ID" value="NZ_FMWG01000003.1"/>
</dbReference>
<reference evidence="5 6" key="1">
    <citation type="submission" date="2016-10" db="EMBL/GenBank/DDBJ databases">
        <authorList>
            <person name="de Groot N.N."/>
        </authorList>
    </citation>
    <scope>NUCLEOTIDE SEQUENCE [LARGE SCALE GENOMIC DNA]</scope>
    <source>
        <strain evidence="5 6">U95</strain>
    </source>
</reference>